<evidence type="ECO:0000313" key="2">
    <source>
        <dbReference type="EMBL" id="GBO37158.1"/>
    </source>
</evidence>
<comment type="caution">
    <text evidence="4">The sequence shown here is derived from an EMBL/GenBank/DDBJ whole genome shotgun (WGS) entry which is preliminary data.</text>
</comment>
<accession>A0A4Y2WJG3</accession>
<name>A0A4Y2WJG3_ARAVE</name>
<dbReference type="EMBL" id="BGPR01061438">
    <property type="protein sequence ID" value="GBO37106.1"/>
    <property type="molecule type" value="Genomic_DNA"/>
</dbReference>
<evidence type="ECO:0000313" key="4">
    <source>
        <dbReference type="EMBL" id="GBO37181.1"/>
    </source>
</evidence>
<proteinExistence type="predicted"/>
<gene>
    <name evidence="2" type="ORF">AVEN_10863_1</name>
    <name evidence="4" type="ORF">AVEN_114758_1</name>
    <name evidence="3" type="ORF">AVEN_58595_1</name>
    <name evidence="1" type="ORF">AVEN_96331_1</name>
</gene>
<reference evidence="4 5" key="1">
    <citation type="journal article" date="2019" name="Sci. Rep.">
        <title>Orb-weaving spider Araneus ventricosus genome elucidates the spidroin gene catalogue.</title>
        <authorList>
            <person name="Kono N."/>
            <person name="Nakamura H."/>
            <person name="Ohtoshi R."/>
            <person name="Moran D.A.P."/>
            <person name="Shinohara A."/>
            <person name="Yoshida Y."/>
            <person name="Fujiwara M."/>
            <person name="Mori M."/>
            <person name="Tomita M."/>
            <person name="Arakawa K."/>
        </authorList>
    </citation>
    <scope>NUCLEOTIDE SEQUENCE [LARGE SCALE GENOMIC DNA]</scope>
</reference>
<keyword evidence="5" id="KW-1185">Reference proteome</keyword>
<dbReference type="EMBL" id="BGPR01061519">
    <property type="protein sequence ID" value="GBO37158.1"/>
    <property type="molecule type" value="Genomic_DNA"/>
</dbReference>
<dbReference type="EMBL" id="BGPR01061524">
    <property type="protein sequence ID" value="GBO37170.1"/>
    <property type="molecule type" value="Genomic_DNA"/>
</dbReference>
<organism evidence="4 5">
    <name type="scientific">Araneus ventricosus</name>
    <name type="common">Orbweaver spider</name>
    <name type="synonym">Epeira ventricosa</name>
    <dbReference type="NCBI Taxonomy" id="182803"/>
    <lineage>
        <taxon>Eukaryota</taxon>
        <taxon>Metazoa</taxon>
        <taxon>Ecdysozoa</taxon>
        <taxon>Arthropoda</taxon>
        <taxon>Chelicerata</taxon>
        <taxon>Arachnida</taxon>
        <taxon>Araneae</taxon>
        <taxon>Araneomorphae</taxon>
        <taxon>Entelegynae</taxon>
        <taxon>Araneoidea</taxon>
        <taxon>Araneidae</taxon>
        <taxon>Araneus</taxon>
    </lineage>
</organism>
<dbReference type="Proteomes" id="UP000499080">
    <property type="component" value="Unassembled WGS sequence"/>
</dbReference>
<sequence>MAVLNRHFGEFGDGWREVAVLGERPRRVLKSYPEPVEWTLDKTEYAEEPQIRTPDNPLPKPVVLASQTEGLLLD</sequence>
<dbReference type="EMBL" id="BGPR01061526">
    <property type="protein sequence ID" value="GBO37181.1"/>
    <property type="molecule type" value="Genomic_DNA"/>
</dbReference>
<protein>
    <submittedName>
        <fullName evidence="4">Uncharacterized protein</fullName>
    </submittedName>
</protein>
<evidence type="ECO:0000313" key="1">
    <source>
        <dbReference type="EMBL" id="GBO37106.1"/>
    </source>
</evidence>
<evidence type="ECO:0000313" key="5">
    <source>
        <dbReference type="Proteomes" id="UP000499080"/>
    </source>
</evidence>
<dbReference type="AlphaFoldDB" id="A0A4Y2WJG3"/>
<evidence type="ECO:0000313" key="3">
    <source>
        <dbReference type="EMBL" id="GBO37170.1"/>
    </source>
</evidence>